<protein>
    <submittedName>
        <fullName evidence="2">ROK family protein</fullName>
    </submittedName>
</protein>
<dbReference type="RefSeq" id="WP_012858357.1">
    <property type="nucleotide sequence ID" value="NC_013515.1"/>
</dbReference>
<dbReference type="PANTHER" id="PTHR18964:SF149">
    <property type="entry name" value="BIFUNCTIONAL UDP-N-ACETYLGLUCOSAMINE 2-EPIMERASE_N-ACETYLMANNOSAMINE KINASE"/>
    <property type="match status" value="1"/>
</dbReference>
<dbReference type="eggNOG" id="COG1940">
    <property type="taxonomic scope" value="Bacteria"/>
</dbReference>
<dbReference type="Proteomes" id="UP000002072">
    <property type="component" value="Chromosome"/>
</dbReference>
<dbReference type="Pfam" id="PF13412">
    <property type="entry name" value="HTH_24"/>
    <property type="match status" value="1"/>
</dbReference>
<dbReference type="InterPro" id="IPR036390">
    <property type="entry name" value="WH_DNA-bd_sf"/>
</dbReference>
<accession>D1AWX4</accession>
<dbReference type="PANTHER" id="PTHR18964">
    <property type="entry name" value="ROK (REPRESSOR, ORF, KINASE) FAMILY"/>
    <property type="match status" value="1"/>
</dbReference>
<evidence type="ECO:0000313" key="2">
    <source>
        <dbReference type="EMBL" id="ACZ00800.1"/>
    </source>
</evidence>
<dbReference type="SUPFAM" id="SSF53067">
    <property type="entry name" value="Actin-like ATPase domain"/>
    <property type="match status" value="1"/>
</dbReference>
<dbReference type="eggNOG" id="COG1777">
    <property type="taxonomic scope" value="Bacteria"/>
</dbReference>
<dbReference type="InterPro" id="IPR043129">
    <property type="entry name" value="ATPase_NBD"/>
</dbReference>
<dbReference type="OrthoDB" id="9796533at2"/>
<gene>
    <name evidence="2" type="ordered locus">Smon_0316</name>
</gene>
<dbReference type="HOGENOM" id="CLU_036604_13_5_0"/>
<keyword evidence="3" id="KW-1185">Reference proteome</keyword>
<dbReference type="SUPFAM" id="SSF46785">
    <property type="entry name" value="Winged helix' DNA-binding domain"/>
    <property type="match status" value="1"/>
</dbReference>
<evidence type="ECO:0000313" key="3">
    <source>
        <dbReference type="Proteomes" id="UP000002072"/>
    </source>
</evidence>
<dbReference type="AlphaFoldDB" id="D1AWX4"/>
<dbReference type="Pfam" id="PF00480">
    <property type="entry name" value="ROK"/>
    <property type="match status" value="1"/>
</dbReference>
<comment type="similarity">
    <text evidence="1">Belongs to the ROK (NagC/XylR) family.</text>
</comment>
<evidence type="ECO:0000256" key="1">
    <source>
        <dbReference type="ARBA" id="ARBA00006479"/>
    </source>
</evidence>
<dbReference type="STRING" id="519441.Smon_0316"/>
<sequence length="388" mass="44155">MKRLNETEYEILELISKNHCVTRMDLSLKLNISPAAISKTMKKLIEENLVLEDDTLSSKGGRPRKILKINSEYKKVIGINFGPGFIYISVSKIDGSIIETRKKKFQFKVSQKLITLLTDELDLLFERYNKNEILGIGLAVNGIVNTRDGSSIFSPHLKWSNIKLREYLENKFNLPVIVDNDVRAMLKAEIYKVKKLSNVMYIYIRDGIGSSIMINNKIFEGVNFCTGEIGHFIINPTSNSRCQCGKYGCLEAEYSSKMIRNKVIWELEKQGIELENNYITYKEIFEKASFGEEPYKAIVKEASIKIGSTVGNILNVLDIGNIIIAGDILHAKNIFLKNFEKGIDLMKTHSFESMVNIYTTEFGDDVEKYGAIFLVIMNLFSGQKIFTL</sequence>
<name>D1AWX4_STRM9</name>
<dbReference type="Gene3D" id="3.30.420.40">
    <property type="match status" value="2"/>
</dbReference>
<organism evidence="2 3">
    <name type="scientific">Streptobacillus moniliformis (strain ATCC 14647 / DSM 12112 / NCTC 10651 / 9901)</name>
    <dbReference type="NCBI Taxonomy" id="519441"/>
    <lineage>
        <taxon>Bacteria</taxon>
        <taxon>Fusobacteriati</taxon>
        <taxon>Fusobacteriota</taxon>
        <taxon>Fusobacteriia</taxon>
        <taxon>Fusobacteriales</taxon>
        <taxon>Leptotrichiaceae</taxon>
        <taxon>Streptobacillus</taxon>
    </lineage>
</organism>
<dbReference type="GeneID" id="29672787"/>
<dbReference type="Gene3D" id="1.10.10.10">
    <property type="entry name" value="Winged helix-like DNA-binding domain superfamily/Winged helix DNA-binding domain"/>
    <property type="match status" value="1"/>
</dbReference>
<dbReference type="EMBL" id="CP001779">
    <property type="protein sequence ID" value="ACZ00800.1"/>
    <property type="molecule type" value="Genomic_DNA"/>
</dbReference>
<dbReference type="CDD" id="cd00090">
    <property type="entry name" value="HTH_ARSR"/>
    <property type="match status" value="1"/>
</dbReference>
<dbReference type="InterPro" id="IPR036388">
    <property type="entry name" value="WH-like_DNA-bd_sf"/>
</dbReference>
<dbReference type="InterPro" id="IPR011991">
    <property type="entry name" value="ArsR-like_HTH"/>
</dbReference>
<proteinExistence type="inferred from homology"/>
<reference evidence="2 3" key="1">
    <citation type="journal article" date="2009" name="Stand. Genomic Sci.">
        <title>Complete genome sequence of Streptobacillus moniliformis type strain (9901T).</title>
        <authorList>
            <person name="Nolan M."/>
            <person name="Gronow S."/>
            <person name="Lapidus A."/>
            <person name="Ivanova N."/>
            <person name="Copeland A."/>
            <person name="Lucas S."/>
            <person name="Del Rio T.G."/>
            <person name="Chen F."/>
            <person name="Tice H."/>
            <person name="Pitluck S."/>
            <person name="Cheng J.F."/>
            <person name="Sims D."/>
            <person name="Meincke L."/>
            <person name="Bruce D."/>
            <person name="Goodwin L."/>
            <person name="Brettin T."/>
            <person name="Han C."/>
            <person name="Detter J.C."/>
            <person name="Ovchinikova G."/>
            <person name="Pati A."/>
            <person name="Mavromatis K."/>
            <person name="Mikhailova N."/>
            <person name="Chen A."/>
            <person name="Palaniappan K."/>
            <person name="Land M."/>
            <person name="Hauser L."/>
            <person name="Chang Y.J."/>
            <person name="Jeffries C.D."/>
            <person name="Rohde M."/>
            <person name="Sproer C."/>
            <person name="Goker M."/>
            <person name="Bristow J."/>
            <person name="Eisen J.A."/>
            <person name="Markowitz V."/>
            <person name="Hugenholtz P."/>
            <person name="Kyrpides N.C."/>
            <person name="Klenk H.P."/>
            <person name="Chain P."/>
        </authorList>
    </citation>
    <scope>NUCLEOTIDE SEQUENCE [LARGE SCALE GENOMIC DNA]</scope>
    <source>
        <strain evidence="3">ATCC 14647 / DSM 12112 / NCTC 10651 / 9901</strain>
    </source>
</reference>
<dbReference type="KEGG" id="smf:Smon_0316"/>
<dbReference type="InterPro" id="IPR000600">
    <property type="entry name" value="ROK"/>
</dbReference>